<evidence type="ECO:0000256" key="7">
    <source>
        <dbReference type="ARBA" id="ARBA00023134"/>
    </source>
</evidence>
<dbReference type="AlphaFoldDB" id="R0KWE9"/>
<dbReference type="InterPro" id="IPR036891">
    <property type="entry name" value="Signal_recog_part_SRP54_M_sf"/>
</dbReference>
<comment type="similarity">
    <text evidence="2">Belongs to the GTP-binding SRP family. SRP54 subfamily.</text>
</comment>
<dbReference type="Pfam" id="PF02978">
    <property type="entry name" value="SRP_SPB"/>
    <property type="match status" value="1"/>
</dbReference>
<dbReference type="SMART" id="SM00963">
    <property type="entry name" value="SRP54_N"/>
    <property type="match status" value="1"/>
</dbReference>
<dbReference type="GO" id="GO:0003924">
    <property type="term" value="F:GTPase activity"/>
    <property type="evidence" value="ECO:0007669"/>
    <property type="project" value="InterPro"/>
</dbReference>
<dbReference type="InterPro" id="IPR036225">
    <property type="entry name" value="SRP/SRP_N"/>
</dbReference>
<evidence type="ECO:0000256" key="5">
    <source>
        <dbReference type="ARBA" id="ARBA00022801"/>
    </source>
</evidence>
<keyword evidence="6" id="KW-0694">RNA-binding</keyword>
<evidence type="ECO:0000256" key="12">
    <source>
        <dbReference type="ARBA" id="ARBA00048157"/>
    </source>
</evidence>
<dbReference type="Proteomes" id="UP000016927">
    <property type="component" value="Unassembled WGS sequence"/>
</dbReference>
<evidence type="ECO:0000256" key="3">
    <source>
        <dbReference type="ARBA" id="ARBA00022490"/>
    </source>
</evidence>
<name>R0KWE9_NOSB1</name>
<dbReference type="GO" id="GO:0008312">
    <property type="term" value="F:7S RNA binding"/>
    <property type="evidence" value="ECO:0007669"/>
    <property type="project" value="InterPro"/>
</dbReference>
<comment type="catalytic activity">
    <reaction evidence="12">
        <text>GTP + H2O = GDP + phosphate + H(+)</text>
        <dbReference type="Rhea" id="RHEA:19669"/>
        <dbReference type="ChEBI" id="CHEBI:15377"/>
        <dbReference type="ChEBI" id="CHEBI:15378"/>
        <dbReference type="ChEBI" id="CHEBI:37565"/>
        <dbReference type="ChEBI" id="CHEBI:43474"/>
        <dbReference type="ChEBI" id="CHEBI:58189"/>
        <dbReference type="EC" id="3.6.5.4"/>
    </reaction>
    <physiologicalReaction direction="left-to-right" evidence="12">
        <dbReference type="Rhea" id="RHEA:19670"/>
    </physiologicalReaction>
</comment>
<dbReference type="SUPFAM" id="SSF47446">
    <property type="entry name" value="Signal peptide-binding domain"/>
    <property type="match status" value="1"/>
</dbReference>
<dbReference type="GO" id="GO:0006616">
    <property type="term" value="P:SRP-dependent cotranslational protein targeting to membrane, translocation"/>
    <property type="evidence" value="ECO:0007669"/>
    <property type="project" value="TreeGrafter"/>
</dbReference>
<dbReference type="EC" id="3.6.5.4" evidence="11"/>
<keyword evidence="4" id="KW-0547">Nucleotide-binding</keyword>
<dbReference type="InterPro" id="IPR027417">
    <property type="entry name" value="P-loop_NTPase"/>
</dbReference>
<keyword evidence="15" id="KW-1185">Reference proteome</keyword>
<evidence type="ECO:0000256" key="8">
    <source>
        <dbReference type="ARBA" id="ARBA00023135"/>
    </source>
</evidence>
<dbReference type="HOGENOM" id="CLU_009301_6_1_1"/>
<dbReference type="SMART" id="SM00962">
    <property type="entry name" value="SRP54"/>
    <property type="match status" value="1"/>
</dbReference>
<dbReference type="FunFam" id="3.40.50.300:FF:000022">
    <property type="entry name" value="Signal recognition particle 54 kDa subunit"/>
    <property type="match status" value="1"/>
</dbReference>
<evidence type="ECO:0000313" key="15">
    <source>
        <dbReference type="Proteomes" id="UP000016927"/>
    </source>
</evidence>
<dbReference type="PANTHER" id="PTHR11564:SF5">
    <property type="entry name" value="SIGNAL RECOGNITION PARTICLE SUBUNIT SRP54"/>
    <property type="match status" value="1"/>
</dbReference>
<dbReference type="InterPro" id="IPR013822">
    <property type="entry name" value="Signal_recog_particl_SRP54_hlx"/>
</dbReference>
<proteinExistence type="inferred from homology"/>
<evidence type="ECO:0000256" key="6">
    <source>
        <dbReference type="ARBA" id="ARBA00022884"/>
    </source>
</evidence>
<evidence type="ECO:0000256" key="1">
    <source>
        <dbReference type="ARBA" id="ARBA00004496"/>
    </source>
</evidence>
<dbReference type="GO" id="GO:0005829">
    <property type="term" value="C:cytosol"/>
    <property type="evidence" value="ECO:0007669"/>
    <property type="project" value="TreeGrafter"/>
</dbReference>
<dbReference type="InterPro" id="IPR003593">
    <property type="entry name" value="AAA+_ATPase"/>
</dbReference>
<dbReference type="PANTHER" id="PTHR11564">
    <property type="entry name" value="SIGNAL RECOGNITION PARTICLE 54K PROTEIN SRP54"/>
    <property type="match status" value="1"/>
</dbReference>
<dbReference type="EMBL" id="KB908933">
    <property type="protein sequence ID" value="EOB14542.1"/>
    <property type="molecule type" value="Genomic_DNA"/>
</dbReference>
<dbReference type="InterPro" id="IPR042101">
    <property type="entry name" value="SRP54_N_sf"/>
</dbReference>
<dbReference type="OMA" id="GMTGQDA"/>
<dbReference type="OrthoDB" id="10250817at2759"/>
<dbReference type="Gene3D" id="1.20.120.140">
    <property type="entry name" value="Signal recognition particle SRP54, nucleotide-binding domain"/>
    <property type="match status" value="1"/>
</dbReference>
<dbReference type="CDD" id="cd17875">
    <property type="entry name" value="SRP54_G"/>
    <property type="match status" value="1"/>
</dbReference>
<reference evidence="14 15" key="1">
    <citation type="journal article" date="2013" name="BMC Genomics">
        <title>Comparative genomics of parasitic silkworm microsporidia reveal an association between genome expansion and host adaptation.</title>
        <authorList>
            <person name="Pan G."/>
            <person name="Xu J."/>
            <person name="Li T."/>
            <person name="Xia Q."/>
            <person name="Liu S.L."/>
            <person name="Zhang G."/>
            <person name="Li S."/>
            <person name="Li C."/>
            <person name="Liu H."/>
            <person name="Yang L."/>
            <person name="Liu T."/>
            <person name="Zhang X."/>
            <person name="Wu Z."/>
            <person name="Fan W."/>
            <person name="Dang X."/>
            <person name="Xiang H."/>
            <person name="Tao M."/>
            <person name="Li Y."/>
            <person name="Hu J."/>
            <person name="Li Z."/>
            <person name="Lin L."/>
            <person name="Luo J."/>
            <person name="Geng L."/>
            <person name="Wang L."/>
            <person name="Long M."/>
            <person name="Wan Y."/>
            <person name="He N."/>
            <person name="Zhang Z."/>
            <person name="Lu C."/>
            <person name="Keeling P.J."/>
            <person name="Wang J."/>
            <person name="Xiang Z."/>
            <person name="Zhou Z."/>
        </authorList>
    </citation>
    <scope>NUCLEOTIDE SEQUENCE [LARGE SCALE GENOMIC DNA]</scope>
    <source>
        <strain evidence="15">CQ1 / CVCC 102059</strain>
    </source>
</reference>
<comment type="subcellular location">
    <subcellularLocation>
        <location evidence="1">Cytoplasm</location>
    </subcellularLocation>
</comment>
<evidence type="ECO:0000256" key="4">
    <source>
        <dbReference type="ARBA" id="ARBA00022741"/>
    </source>
</evidence>
<keyword evidence="9" id="KW-0687">Ribonucleoprotein</keyword>
<evidence type="ECO:0000313" key="14">
    <source>
        <dbReference type="EMBL" id="EOB14542.1"/>
    </source>
</evidence>
<dbReference type="InterPro" id="IPR000897">
    <property type="entry name" value="SRP54_GTPase_dom"/>
</dbReference>
<keyword evidence="5" id="KW-0378">Hydrolase</keyword>
<dbReference type="VEuPathDB" id="MicrosporidiaDB:NBO_25g0003"/>
<dbReference type="SMART" id="SM00382">
    <property type="entry name" value="AAA"/>
    <property type="match status" value="1"/>
</dbReference>
<keyword evidence="3" id="KW-0963">Cytoplasm</keyword>
<dbReference type="Pfam" id="PF00448">
    <property type="entry name" value="SRP54"/>
    <property type="match status" value="1"/>
</dbReference>
<keyword evidence="7" id="KW-0342">GTP-binding</keyword>
<dbReference type="GO" id="GO:0030942">
    <property type="term" value="F:endoplasmic reticulum signal peptide binding"/>
    <property type="evidence" value="ECO:0007669"/>
    <property type="project" value="TreeGrafter"/>
</dbReference>
<dbReference type="GO" id="GO:0005786">
    <property type="term" value="C:signal recognition particle, endoplasmic reticulum targeting"/>
    <property type="evidence" value="ECO:0007669"/>
    <property type="project" value="UniProtKB-KW"/>
</dbReference>
<dbReference type="Gene3D" id="1.10.260.30">
    <property type="entry name" value="Signal recognition particle, SRP54 subunit, M-domain"/>
    <property type="match status" value="1"/>
</dbReference>
<dbReference type="SUPFAM" id="SSF47364">
    <property type="entry name" value="Domain of the SRP/SRP receptor G-proteins"/>
    <property type="match status" value="1"/>
</dbReference>
<evidence type="ECO:0000256" key="11">
    <source>
        <dbReference type="ARBA" id="ARBA00035672"/>
    </source>
</evidence>
<keyword evidence="8" id="KW-0733">Signal recognition particle</keyword>
<dbReference type="InterPro" id="IPR004125">
    <property type="entry name" value="Signal_recog_particle_SRP54_M"/>
</dbReference>
<evidence type="ECO:0000256" key="2">
    <source>
        <dbReference type="ARBA" id="ARBA00005450"/>
    </source>
</evidence>
<sequence>MITDLGRSINNTLTSLFSSKVDDSKIEQAINEICDSLLVSNVNPQYVDSLKSSLKSKLSSSSIPPGFNKSKAVQNAVFESLVKLLDPKIKGYEIVKGKSNVIVFVGLQGCGKTTSICKYANFYKKKGLKVGIICADTFRAGAFDQVKQNALKIKVPFYGSEEVDPVVVASEGVSRFKKEDFDLILVDTSGRHTQETELFLEMKDIIKAVNPDNIVFVMDAGIGQSAEDQAIGFKEAVDVGTIIITKVDGTNKSGGAISSVAATQCPIQFVGTGEGMDDFEPFEAKGFVSRMLGMGDVDALYKKVSELNLNEKEIVDKLSKGKYTLKDFSTHYQQILSLGPIGKLLEMVPGFSNVPLPSENQFKKLVYMFDSLSKKELNSDGSILENEPSRIMRVSKGSGIPYKEVLDFIDQFKKMSQLMKKLSTDPLFGNFFQDPSKMSLAQKSKMKQNSKNFMSSEMMNNLSRFL</sequence>
<accession>R0KWE9</accession>
<dbReference type="Gene3D" id="3.40.50.300">
    <property type="entry name" value="P-loop containing nucleotide triphosphate hydrolases"/>
    <property type="match status" value="1"/>
</dbReference>
<dbReference type="PROSITE" id="PS00300">
    <property type="entry name" value="SRP54"/>
    <property type="match status" value="1"/>
</dbReference>
<evidence type="ECO:0000256" key="10">
    <source>
        <dbReference type="ARBA" id="ARBA00034905"/>
    </source>
</evidence>
<dbReference type="SUPFAM" id="SSF52540">
    <property type="entry name" value="P-loop containing nucleoside triphosphate hydrolases"/>
    <property type="match status" value="1"/>
</dbReference>
<evidence type="ECO:0000259" key="13">
    <source>
        <dbReference type="PROSITE" id="PS00300"/>
    </source>
</evidence>
<dbReference type="Pfam" id="PF02881">
    <property type="entry name" value="SRP54_N"/>
    <property type="match status" value="1"/>
</dbReference>
<feature type="domain" description="SRP54-type proteins GTP-binding" evidence="13">
    <location>
        <begin position="266"/>
        <end position="279"/>
    </location>
</feature>
<dbReference type="InterPro" id="IPR022941">
    <property type="entry name" value="SRP54"/>
</dbReference>
<dbReference type="GO" id="GO:0005525">
    <property type="term" value="F:GTP binding"/>
    <property type="evidence" value="ECO:0007669"/>
    <property type="project" value="UniProtKB-KW"/>
</dbReference>
<dbReference type="STRING" id="578461.R0KWE9"/>
<gene>
    <name evidence="14" type="primary">SRP54</name>
    <name evidence="14" type="ORF">NBO_25g0003</name>
</gene>
<evidence type="ECO:0000256" key="9">
    <source>
        <dbReference type="ARBA" id="ARBA00023274"/>
    </source>
</evidence>
<protein>
    <recommendedName>
        <fullName evidence="11">signal-recognition-particle GTPase</fullName>
        <ecNumber evidence="11">3.6.5.4</ecNumber>
    </recommendedName>
    <alternativeName>
        <fullName evidence="10">Signal recognition particle 54 kDa protein homolog</fullName>
    </alternativeName>
</protein>
<organism evidence="14 15">
    <name type="scientific">Nosema bombycis (strain CQ1 / CVCC 102059)</name>
    <name type="common">Microsporidian parasite</name>
    <name type="synonym">Pebrine of silkworm</name>
    <dbReference type="NCBI Taxonomy" id="578461"/>
    <lineage>
        <taxon>Eukaryota</taxon>
        <taxon>Fungi</taxon>
        <taxon>Fungi incertae sedis</taxon>
        <taxon>Microsporidia</taxon>
        <taxon>Nosematidae</taxon>
        <taxon>Nosema</taxon>
    </lineage>
</organism>